<feature type="compositionally biased region" description="Basic and acidic residues" evidence="3">
    <location>
        <begin position="1"/>
        <end position="19"/>
    </location>
</feature>
<dbReference type="PANTHER" id="PTHR44757:SF2">
    <property type="entry name" value="BIOFILM ARCHITECTURE MAINTENANCE PROTEIN MBAA"/>
    <property type="match status" value="1"/>
</dbReference>
<dbReference type="PROSITE" id="PS50113">
    <property type="entry name" value="PAC"/>
    <property type="match status" value="2"/>
</dbReference>
<keyword evidence="2" id="KW-0175">Coiled coil</keyword>
<dbReference type="Pfam" id="PF00990">
    <property type="entry name" value="GGDEF"/>
    <property type="match status" value="1"/>
</dbReference>
<evidence type="ECO:0000256" key="3">
    <source>
        <dbReference type="SAM" id="MobiDB-lite"/>
    </source>
</evidence>
<feature type="domain" description="PAC" evidence="5">
    <location>
        <begin position="397"/>
        <end position="450"/>
    </location>
</feature>
<organism evidence="7 8">
    <name type="scientific">Candidatus Thiodictyon syntrophicum</name>
    <dbReference type="NCBI Taxonomy" id="1166950"/>
    <lineage>
        <taxon>Bacteria</taxon>
        <taxon>Pseudomonadati</taxon>
        <taxon>Pseudomonadota</taxon>
        <taxon>Gammaproteobacteria</taxon>
        <taxon>Chromatiales</taxon>
        <taxon>Chromatiaceae</taxon>
        <taxon>Thiodictyon</taxon>
    </lineage>
</organism>
<accession>A0A2K8U2N1</accession>
<dbReference type="CDD" id="cd00130">
    <property type="entry name" value="PAS"/>
    <property type="match status" value="3"/>
</dbReference>
<feature type="domain" description="PAC" evidence="5">
    <location>
        <begin position="269"/>
        <end position="321"/>
    </location>
</feature>
<dbReference type="InterPro" id="IPR000160">
    <property type="entry name" value="GGDEF_dom"/>
</dbReference>
<dbReference type="InterPro" id="IPR013656">
    <property type="entry name" value="PAS_4"/>
</dbReference>
<feature type="domain" description="GGDEF" evidence="6">
    <location>
        <begin position="514"/>
        <end position="644"/>
    </location>
</feature>
<dbReference type="Gene3D" id="3.30.70.270">
    <property type="match status" value="1"/>
</dbReference>
<evidence type="ECO:0000259" key="5">
    <source>
        <dbReference type="PROSITE" id="PS50113"/>
    </source>
</evidence>
<dbReference type="RefSeq" id="WP_100917657.1">
    <property type="nucleotide sequence ID" value="NZ_CP020370.1"/>
</dbReference>
<dbReference type="PROSITE" id="PS50112">
    <property type="entry name" value="PAS"/>
    <property type="match status" value="2"/>
</dbReference>
<dbReference type="InterPro" id="IPR043128">
    <property type="entry name" value="Rev_trsase/Diguanyl_cyclase"/>
</dbReference>
<dbReference type="PANTHER" id="PTHR44757">
    <property type="entry name" value="DIGUANYLATE CYCLASE DGCP"/>
    <property type="match status" value="1"/>
</dbReference>
<dbReference type="FunFam" id="3.30.70.270:FF:000001">
    <property type="entry name" value="Diguanylate cyclase domain protein"/>
    <property type="match status" value="1"/>
</dbReference>
<dbReference type="PROSITE" id="PS50887">
    <property type="entry name" value="GGDEF"/>
    <property type="match status" value="1"/>
</dbReference>
<dbReference type="Gene3D" id="2.10.70.100">
    <property type="match status" value="1"/>
</dbReference>
<evidence type="ECO:0000313" key="8">
    <source>
        <dbReference type="Proteomes" id="UP000232638"/>
    </source>
</evidence>
<evidence type="ECO:0000256" key="1">
    <source>
        <dbReference type="ARBA" id="ARBA00001946"/>
    </source>
</evidence>
<keyword evidence="8" id="KW-1185">Reference proteome</keyword>
<evidence type="ECO:0000259" key="4">
    <source>
        <dbReference type="PROSITE" id="PS50112"/>
    </source>
</evidence>
<name>A0A2K8U2N1_9GAMM</name>
<dbReference type="AlphaFoldDB" id="A0A2K8U2N1"/>
<dbReference type="CDD" id="cd01949">
    <property type="entry name" value="GGDEF"/>
    <property type="match status" value="1"/>
</dbReference>
<feature type="coiled-coil region" evidence="2">
    <location>
        <begin position="441"/>
        <end position="479"/>
    </location>
</feature>
<feature type="domain" description="PAS" evidence="4">
    <location>
        <begin position="215"/>
        <end position="266"/>
    </location>
</feature>
<reference evidence="7 8" key="1">
    <citation type="submission" date="2017-03" db="EMBL/GenBank/DDBJ databases">
        <title>Complete genome sequence of Candidatus 'Thiodictyon syntrophicum' sp. nov. strain Cad16T, a photolithoautotroph purple sulfur bacterium isolated from an alpine meromictic lake.</title>
        <authorList>
            <person name="Luedin S.M."/>
            <person name="Pothier J.F."/>
            <person name="Danza F."/>
            <person name="Storelli N."/>
            <person name="Wittwer M."/>
            <person name="Tonolla M."/>
        </authorList>
    </citation>
    <scope>NUCLEOTIDE SEQUENCE [LARGE SCALE GENOMIC DNA]</scope>
    <source>
        <strain evidence="7 8">Cad16T</strain>
    </source>
</reference>
<dbReference type="GO" id="GO:0003824">
    <property type="term" value="F:catalytic activity"/>
    <property type="evidence" value="ECO:0007669"/>
    <property type="project" value="UniProtKB-ARBA"/>
</dbReference>
<dbReference type="InterPro" id="IPR035965">
    <property type="entry name" value="PAS-like_dom_sf"/>
</dbReference>
<gene>
    <name evidence="7" type="ORF">THSYN_01950</name>
</gene>
<comment type="cofactor">
    <cofactor evidence="1">
        <name>Mg(2+)</name>
        <dbReference type="ChEBI" id="CHEBI:18420"/>
    </cofactor>
</comment>
<dbReference type="InterPro" id="IPR029787">
    <property type="entry name" value="Nucleotide_cyclase"/>
</dbReference>
<evidence type="ECO:0000259" key="6">
    <source>
        <dbReference type="PROSITE" id="PS50887"/>
    </source>
</evidence>
<evidence type="ECO:0008006" key="9">
    <source>
        <dbReference type="Google" id="ProtNLM"/>
    </source>
</evidence>
<dbReference type="InterPro" id="IPR052155">
    <property type="entry name" value="Biofilm_reg_signaling"/>
</dbReference>
<dbReference type="SMART" id="SM00086">
    <property type="entry name" value="PAC"/>
    <property type="match status" value="2"/>
</dbReference>
<dbReference type="InterPro" id="IPR001610">
    <property type="entry name" value="PAC"/>
</dbReference>
<dbReference type="Pfam" id="PF08448">
    <property type="entry name" value="PAS_4"/>
    <property type="match status" value="1"/>
</dbReference>
<dbReference type="InterPro" id="IPR000700">
    <property type="entry name" value="PAS-assoc_C"/>
</dbReference>
<protein>
    <recommendedName>
        <fullName evidence="9">Sensor domain-containing diguanylate cyclase</fullName>
    </recommendedName>
</protein>
<dbReference type="EMBL" id="CP020370">
    <property type="protein sequence ID" value="AUB79842.1"/>
    <property type="molecule type" value="Genomic_DNA"/>
</dbReference>
<evidence type="ECO:0000313" key="7">
    <source>
        <dbReference type="EMBL" id="AUB79842.1"/>
    </source>
</evidence>
<dbReference type="Proteomes" id="UP000232638">
    <property type="component" value="Chromosome"/>
</dbReference>
<dbReference type="NCBIfam" id="TIGR00229">
    <property type="entry name" value="sensory_box"/>
    <property type="match status" value="2"/>
</dbReference>
<feature type="domain" description="PAS" evidence="4">
    <location>
        <begin position="65"/>
        <end position="135"/>
    </location>
</feature>
<dbReference type="Gene3D" id="3.30.450.20">
    <property type="entry name" value="PAS domain"/>
    <property type="match status" value="3"/>
</dbReference>
<dbReference type="OrthoDB" id="8553030at2"/>
<sequence length="649" mass="72984">MNHDRDAAALRRQAEERLRQRTPGGEALGSTDDTRRLLLELQVHQIELEMQNEQLRESQAQLEAATQRYMELYDFAPVGYFTLDPRGTMTDLNLTAARLLGYERARLQDKRFGTFVAERHRPTFNSLLERVFASESKHHCRIELASGDQPALTVDIEALRAADGRSARAILLDITERVRMEQALAQAREAAIRFEVDQRFGALAHQDIAGLTETDAAGRLTFVNDRFCTMVGRTSEQLLSLRMQDITHPDDRARSDELYQRLLCGGRSYMIDQRYVHADGRTVWASVAVSVLRDAAGQASNYVAVVLDITEQRRQEEQLRQAHDLLAMAERAAGAGAWDWDMVNDRLHWSDALFRLFGLDPSINQASLDTWRAAMQPDDWPPTERAMTESIRERRPFTITYRIPLPTGAIRWLDAYGQVTYDEASGAPLRFSGISVDVTARRQTEDDLRDSEQRFRTLNAELEEKVAARTAELALANEELRHLARHDALTGLHNRLAANERLRSEFVAMKRSGNPYAVLLMDIDLFKRVNDAHGHAVGDQVLQRVAQALEATLRESDFVARYGGEEFLALLPATGLAAAALVAEKLRQAVASTPYPIADPITLSLGVALADPAQPDEDAALREADDRLYEAKRAGRNQWKAAEGSGRYR</sequence>
<dbReference type="SUPFAM" id="SSF55073">
    <property type="entry name" value="Nucleotide cyclase"/>
    <property type="match status" value="1"/>
</dbReference>
<dbReference type="SMART" id="SM00091">
    <property type="entry name" value="PAS"/>
    <property type="match status" value="3"/>
</dbReference>
<dbReference type="NCBIfam" id="TIGR00254">
    <property type="entry name" value="GGDEF"/>
    <property type="match status" value="1"/>
</dbReference>
<feature type="coiled-coil region" evidence="2">
    <location>
        <begin position="41"/>
        <end position="68"/>
    </location>
</feature>
<dbReference type="InterPro" id="IPR000014">
    <property type="entry name" value="PAS"/>
</dbReference>
<dbReference type="SUPFAM" id="SSF55785">
    <property type="entry name" value="PYP-like sensor domain (PAS domain)"/>
    <property type="match status" value="3"/>
</dbReference>
<dbReference type="KEGG" id="tsy:THSYN_01950"/>
<feature type="region of interest" description="Disordered" evidence="3">
    <location>
        <begin position="1"/>
        <end position="31"/>
    </location>
</feature>
<evidence type="ECO:0000256" key="2">
    <source>
        <dbReference type="SAM" id="Coils"/>
    </source>
</evidence>
<proteinExistence type="predicted"/>
<dbReference type="Pfam" id="PF08447">
    <property type="entry name" value="PAS_3"/>
    <property type="match status" value="2"/>
</dbReference>
<dbReference type="InterPro" id="IPR013655">
    <property type="entry name" value="PAS_fold_3"/>
</dbReference>
<dbReference type="SMART" id="SM00267">
    <property type="entry name" value="GGDEF"/>
    <property type="match status" value="1"/>
</dbReference>